<evidence type="ECO:0000313" key="3">
    <source>
        <dbReference type="Proteomes" id="UP000045782"/>
    </source>
</evidence>
<dbReference type="EMBL" id="CSWP01000009">
    <property type="protein sequence ID" value="CPV66497.1"/>
    <property type="molecule type" value="Genomic_DNA"/>
</dbReference>
<feature type="region of interest" description="Disordered" evidence="1">
    <location>
        <begin position="65"/>
        <end position="86"/>
    </location>
</feature>
<sequence>MRPPPTKSLVFGAIDPVEPGHTYEHLGLHLTLVQPFTHPPALSVHVQTVVRTELAAWGPLGAHRRRARHVRPRPQHRGPTRVTGPDLHRIHNKLLAALPACPNLVLDTRVVACDFGDCGEARDT</sequence>
<dbReference type="Proteomes" id="UP000045782">
    <property type="component" value="Unassembled WGS sequence"/>
</dbReference>
<accession>A0A0U0ZSW8</accession>
<proteinExistence type="predicted"/>
<gene>
    <name evidence="2" type="ORF">ERS075579_04015</name>
</gene>
<evidence type="ECO:0000256" key="1">
    <source>
        <dbReference type="SAM" id="MobiDB-lite"/>
    </source>
</evidence>
<organism evidence="2 3">
    <name type="scientific">Mycobacteroides abscessus</name>
    <dbReference type="NCBI Taxonomy" id="36809"/>
    <lineage>
        <taxon>Bacteria</taxon>
        <taxon>Bacillati</taxon>
        <taxon>Actinomycetota</taxon>
        <taxon>Actinomycetes</taxon>
        <taxon>Mycobacteriales</taxon>
        <taxon>Mycobacteriaceae</taxon>
        <taxon>Mycobacteroides</taxon>
    </lineage>
</organism>
<name>A0A0U0ZSW8_9MYCO</name>
<feature type="compositionally biased region" description="Basic residues" evidence="1">
    <location>
        <begin position="65"/>
        <end position="79"/>
    </location>
</feature>
<protein>
    <submittedName>
        <fullName evidence="2">Uncharacterized protein</fullName>
    </submittedName>
</protein>
<evidence type="ECO:0000313" key="2">
    <source>
        <dbReference type="EMBL" id="CPV66497.1"/>
    </source>
</evidence>
<dbReference type="AlphaFoldDB" id="A0A0U0ZSW8"/>
<reference evidence="2 3" key="1">
    <citation type="submission" date="2015-03" db="EMBL/GenBank/DDBJ databases">
        <authorList>
            <person name="Murphy D."/>
        </authorList>
    </citation>
    <scope>NUCLEOTIDE SEQUENCE [LARGE SCALE GENOMIC DNA]</scope>
    <source>
        <strain evidence="2 3">PAP088</strain>
    </source>
</reference>